<evidence type="ECO:0000313" key="7">
    <source>
        <dbReference type="EMBL" id="TBL70394.1"/>
    </source>
</evidence>
<gene>
    <name evidence="7" type="ORF">EYB31_33285</name>
</gene>
<keyword evidence="2" id="KW-0479">Metal-binding</keyword>
<name>A0A4Q9DHK6_9BACL</name>
<dbReference type="GO" id="GO:0046872">
    <property type="term" value="F:metal ion binding"/>
    <property type="evidence" value="ECO:0007669"/>
    <property type="project" value="UniProtKB-KW"/>
</dbReference>
<keyword evidence="8" id="KW-1185">Reference proteome</keyword>
<dbReference type="AlphaFoldDB" id="A0A4Q9DHK6"/>
<reference evidence="7 8" key="1">
    <citation type="submission" date="2019-02" db="EMBL/GenBank/DDBJ databases">
        <title>Paenibacillus sp. nov., isolated from surface-sterilized tissue of Thalictrum simplex L.</title>
        <authorList>
            <person name="Tuo L."/>
        </authorList>
    </citation>
    <scope>NUCLEOTIDE SEQUENCE [LARGE SCALE GENOMIC DNA]</scope>
    <source>
        <strain evidence="7 8">N2SHLJ1</strain>
    </source>
</reference>
<dbReference type="GO" id="GO:0016491">
    <property type="term" value="F:oxidoreductase activity"/>
    <property type="evidence" value="ECO:0007669"/>
    <property type="project" value="UniProtKB-KW"/>
</dbReference>
<protein>
    <submittedName>
        <fullName evidence="7">FAD-dependent oxidoreductase</fullName>
    </submittedName>
</protein>
<dbReference type="Pfam" id="PF12831">
    <property type="entry name" value="FAD_oxidored"/>
    <property type="match status" value="1"/>
</dbReference>
<evidence type="ECO:0000256" key="6">
    <source>
        <dbReference type="SAM" id="MobiDB-lite"/>
    </source>
</evidence>
<dbReference type="OrthoDB" id="9777740at2"/>
<keyword evidence="5" id="KW-0411">Iron-sulfur</keyword>
<keyword evidence="1" id="KW-0004">4Fe-4S</keyword>
<evidence type="ECO:0000256" key="3">
    <source>
        <dbReference type="ARBA" id="ARBA00023002"/>
    </source>
</evidence>
<evidence type="ECO:0000256" key="4">
    <source>
        <dbReference type="ARBA" id="ARBA00023004"/>
    </source>
</evidence>
<evidence type="ECO:0000256" key="2">
    <source>
        <dbReference type="ARBA" id="ARBA00022723"/>
    </source>
</evidence>
<comment type="caution">
    <text evidence="7">The sequence shown here is derived from an EMBL/GenBank/DDBJ whole genome shotgun (WGS) entry which is preliminary data.</text>
</comment>
<dbReference type="RefSeq" id="WP_131017913.1">
    <property type="nucleotide sequence ID" value="NZ_SIRE01000032.1"/>
</dbReference>
<organism evidence="7 8">
    <name type="scientific">Paenibacillus thalictri</name>
    <dbReference type="NCBI Taxonomy" id="2527873"/>
    <lineage>
        <taxon>Bacteria</taxon>
        <taxon>Bacillati</taxon>
        <taxon>Bacillota</taxon>
        <taxon>Bacilli</taxon>
        <taxon>Bacillales</taxon>
        <taxon>Paenibacillaceae</taxon>
        <taxon>Paenibacillus</taxon>
    </lineage>
</organism>
<feature type="compositionally biased region" description="Polar residues" evidence="6">
    <location>
        <begin position="497"/>
        <end position="506"/>
    </location>
</feature>
<dbReference type="PRINTS" id="PR00411">
    <property type="entry name" value="PNDRDTASEI"/>
</dbReference>
<proteinExistence type="predicted"/>
<evidence type="ECO:0000256" key="5">
    <source>
        <dbReference type="ARBA" id="ARBA00023014"/>
    </source>
</evidence>
<dbReference type="EMBL" id="SIRE01000032">
    <property type="protein sequence ID" value="TBL70394.1"/>
    <property type="molecule type" value="Genomic_DNA"/>
</dbReference>
<sequence>MKYFDEPALHVPVIAEPDVLVVGGGPAGIGAAVAAARNGAKVLLVERYGFVGGNLTVAMVNPMFTFHDVNGKQVIRGVAGELVDRLVSKTVSPGHVTDLTFDNASMSPFDPEGMKLVLFELLQEAGVELLLHSTFASAYTDGSGNVTTVIVENKSGRQAICPKLVIDCSADADVVARVGAPFIKGRETDGAMQPVTLFYRVAGVNIPNLKAWMKQNRHLLKDAPTDEEIDAQNALAFLGMKEIIKEAMERGEYPKDAAPRILMYELPQEGQFAINCTRLQGIDGTDVFDLTRAEMETRYQAWAVTEFMKRYIGGFEQAYVLDTGVQVGVRETRHIVGDYTMTEQDVLSSRAFLDGIACGTFAIDIHPPEGEQQVFTGSGKAVYEIPYRSLLPQGLDNLLVAGRSVSATHNAFGSVRVMATAMGIGQGAGTAAALALAGNLTTRQVDVKLVRSRLLEQGQYLMTEEAEELVDPALRLTKIDGSGGTASHHNPFAGKANDSNAGRITT</sequence>
<dbReference type="PANTHER" id="PTHR43498">
    <property type="entry name" value="FERREDOXIN:COB-COM HETERODISULFIDE REDUCTASE SUBUNIT A"/>
    <property type="match status" value="1"/>
</dbReference>
<dbReference type="PANTHER" id="PTHR43498:SF1">
    <property type="entry name" value="COB--COM HETERODISULFIDE REDUCTASE IRON-SULFUR SUBUNIT A"/>
    <property type="match status" value="1"/>
</dbReference>
<accession>A0A4Q9DHK6</accession>
<evidence type="ECO:0000313" key="8">
    <source>
        <dbReference type="Proteomes" id="UP000293142"/>
    </source>
</evidence>
<dbReference type="InterPro" id="IPR039650">
    <property type="entry name" value="HdrA-like"/>
</dbReference>
<dbReference type="InterPro" id="IPR036188">
    <property type="entry name" value="FAD/NAD-bd_sf"/>
</dbReference>
<dbReference type="SUPFAM" id="SSF51905">
    <property type="entry name" value="FAD/NAD(P)-binding domain"/>
    <property type="match status" value="1"/>
</dbReference>
<keyword evidence="3" id="KW-0560">Oxidoreductase</keyword>
<dbReference type="Gene3D" id="3.50.50.60">
    <property type="entry name" value="FAD/NAD(P)-binding domain"/>
    <property type="match status" value="1"/>
</dbReference>
<evidence type="ECO:0000256" key="1">
    <source>
        <dbReference type="ARBA" id="ARBA00022485"/>
    </source>
</evidence>
<feature type="region of interest" description="Disordered" evidence="6">
    <location>
        <begin position="481"/>
        <end position="506"/>
    </location>
</feature>
<dbReference type="GO" id="GO:0051539">
    <property type="term" value="F:4 iron, 4 sulfur cluster binding"/>
    <property type="evidence" value="ECO:0007669"/>
    <property type="project" value="UniProtKB-KW"/>
</dbReference>
<dbReference type="Proteomes" id="UP000293142">
    <property type="component" value="Unassembled WGS sequence"/>
</dbReference>
<keyword evidence="4" id="KW-0408">Iron</keyword>